<dbReference type="InterPro" id="IPR029058">
    <property type="entry name" value="AB_hydrolase_fold"/>
</dbReference>
<feature type="domain" description="AB hydrolase-1" evidence="4">
    <location>
        <begin position="26"/>
        <end position="263"/>
    </location>
</feature>
<dbReference type="InterPro" id="IPR002410">
    <property type="entry name" value="Peptidase_S33"/>
</dbReference>
<dbReference type="InterPro" id="IPR050266">
    <property type="entry name" value="AB_hydrolase_sf"/>
</dbReference>
<evidence type="ECO:0000256" key="3">
    <source>
        <dbReference type="SAM" id="MobiDB-lite"/>
    </source>
</evidence>
<proteinExistence type="inferred from homology"/>
<comment type="caution">
    <text evidence="5">The sequence shown here is derived from an EMBL/GenBank/DDBJ whole genome shotgun (WGS) entry which is preliminary data.</text>
</comment>
<dbReference type="SUPFAM" id="SSF53474">
    <property type="entry name" value="alpha/beta-Hydrolases"/>
    <property type="match status" value="1"/>
</dbReference>
<gene>
    <name evidence="5" type="ORF">BKA23_0059</name>
</gene>
<dbReference type="OrthoDB" id="9796770at2"/>
<reference evidence="5 6" key="1">
    <citation type="submission" date="2019-06" db="EMBL/GenBank/DDBJ databases">
        <title>Sequencing the genomes of 1000 actinobacteria strains.</title>
        <authorList>
            <person name="Klenk H.-P."/>
        </authorList>
    </citation>
    <scope>NUCLEOTIDE SEQUENCE [LARGE SCALE GENOMIC DNA]</scope>
    <source>
        <strain evidence="5 6">DSM 19560</strain>
    </source>
</reference>
<accession>A0A561E6Q5</accession>
<keyword evidence="6" id="KW-1185">Reference proteome</keyword>
<dbReference type="Proteomes" id="UP000318297">
    <property type="component" value="Unassembled WGS sequence"/>
</dbReference>
<evidence type="ECO:0000259" key="4">
    <source>
        <dbReference type="Pfam" id="PF00561"/>
    </source>
</evidence>
<sequence>MTDRSVRLSDGVSLATRTSGTPTDAPPVVLLHGGPGLWDYLSPVAQVLSRHTIVHRYDQRGCGASDASDEQTLVRAIADLEELRVAFGHDRWVVLGHSYGATLALLYASAHQESTAGLVYLSGVGIGDWRTATRAEIARRLSPTQARRLAHLESLPNRDRVREQEFRELSWFTDYADPIAGRAAAHEFAQLDYPINQVANRSLMRDVDALGDAGLTAAARSLRLPAFFVHGERDPRHWTYAHDLADLVDGARWQLLSEAGHLPWVEQPVQLASLLAGFVNDCTWNPDPSQRQHC</sequence>
<dbReference type="PRINTS" id="PR00793">
    <property type="entry name" value="PROAMNOPTASE"/>
</dbReference>
<evidence type="ECO:0000313" key="6">
    <source>
        <dbReference type="Proteomes" id="UP000318297"/>
    </source>
</evidence>
<dbReference type="GO" id="GO:0006508">
    <property type="term" value="P:proteolysis"/>
    <property type="evidence" value="ECO:0007669"/>
    <property type="project" value="InterPro"/>
</dbReference>
<protein>
    <submittedName>
        <fullName evidence="5">Proline iminopeptidase</fullName>
    </submittedName>
</protein>
<dbReference type="PANTHER" id="PTHR43798">
    <property type="entry name" value="MONOACYLGLYCEROL LIPASE"/>
    <property type="match status" value="1"/>
</dbReference>
<comment type="similarity">
    <text evidence="1">Belongs to the peptidase S33 family.</text>
</comment>
<dbReference type="Gene3D" id="3.40.50.1820">
    <property type="entry name" value="alpha/beta hydrolase"/>
    <property type="match status" value="1"/>
</dbReference>
<evidence type="ECO:0000256" key="2">
    <source>
        <dbReference type="ARBA" id="ARBA00022801"/>
    </source>
</evidence>
<dbReference type="GO" id="GO:0004177">
    <property type="term" value="F:aminopeptidase activity"/>
    <property type="evidence" value="ECO:0007669"/>
    <property type="project" value="UniProtKB-EC"/>
</dbReference>
<name>A0A561E6Q5_9MICO</name>
<dbReference type="EMBL" id="VIVQ01000001">
    <property type="protein sequence ID" value="TWE11297.1"/>
    <property type="molecule type" value="Genomic_DNA"/>
</dbReference>
<evidence type="ECO:0000256" key="1">
    <source>
        <dbReference type="ARBA" id="ARBA00010088"/>
    </source>
</evidence>
<feature type="region of interest" description="Disordered" evidence="3">
    <location>
        <begin position="1"/>
        <end position="20"/>
    </location>
</feature>
<dbReference type="GO" id="GO:0016020">
    <property type="term" value="C:membrane"/>
    <property type="evidence" value="ECO:0007669"/>
    <property type="project" value="TreeGrafter"/>
</dbReference>
<dbReference type="PANTHER" id="PTHR43798:SF33">
    <property type="entry name" value="HYDROLASE, PUTATIVE (AFU_ORTHOLOGUE AFUA_2G14860)-RELATED"/>
    <property type="match status" value="1"/>
</dbReference>
<dbReference type="RefSeq" id="WP_145224450.1">
    <property type="nucleotide sequence ID" value="NZ_VIVQ01000001.1"/>
</dbReference>
<dbReference type="AlphaFoldDB" id="A0A561E6Q5"/>
<dbReference type="InterPro" id="IPR000073">
    <property type="entry name" value="AB_hydrolase_1"/>
</dbReference>
<dbReference type="Pfam" id="PF00561">
    <property type="entry name" value="Abhydrolase_1"/>
    <property type="match status" value="1"/>
</dbReference>
<keyword evidence="2" id="KW-0378">Hydrolase</keyword>
<evidence type="ECO:0000313" key="5">
    <source>
        <dbReference type="EMBL" id="TWE11297.1"/>
    </source>
</evidence>
<organism evidence="5 6">
    <name type="scientific">Rudaeicoccus suwonensis</name>
    <dbReference type="NCBI Taxonomy" id="657409"/>
    <lineage>
        <taxon>Bacteria</taxon>
        <taxon>Bacillati</taxon>
        <taxon>Actinomycetota</taxon>
        <taxon>Actinomycetes</taxon>
        <taxon>Micrococcales</taxon>
        <taxon>Dermacoccaceae</taxon>
        <taxon>Rudaeicoccus</taxon>
    </lineage>
</organism>